<evidence type="ECO:0000256" key="2">
    <source>
        <dbReference type="ARBA" id="ARBA00022741"/>
    </source>
</evidence>
<dbReference type="InterPro" id="IPR003439">
    <property type="entry name" value="ABC_transporter-like_ATP-bd"/>
</dbReference>
<evidence type="ECO:0000259" key="4">
    <source>
        <dbReference type="PROSITE" id="PS50893"/>
    </source>
</evidence>
<dbReference type="InterPro" id="IPR027417">
    <property type="entry name" value="P-loop_NTPase"/>
</dbReference>
<comment type="caution">
    <text evidence="5">The sequence shown here is derived from an EMBL/GenBank/DDBJ whole genome shotgun (WGS) entry which is preliminary data.</text>
</comment>
<evidence type="ECO:0000313" key="5">
    <source>
        <dbReference type="EMBL" id="GAA1212722.1"/>
    </source>
</evidence>
<dbReference type="InterPro" id="IPR051120">
    <property type="entry name" value="ABC_AA/LPS_Transport"/>
</dbReference>
<dbReference type="CDD" id="cd03219">
    <property type="entry name" value="ABC_Mj1267_LivG_branched"/>
    <property type="match status" value="1"/>
</dbReference>
<evidence type="ECO:0000256" key="1">
    <source>
        <dbReference type="ARBA" id="ARBA00022448"/>
    </source>
</evidence>
<keyword evidence="1" id="KW-0813">Transport</keyword>
<dbReference type="InterPro" id="IPR003593">
    <property type="entry name" value="AAA+_ATPase"/>
</dbReference>
<evidence type="ECO:0000313" key="6">
    <source>
        <dbReference type="Proteomes" id="UP001500943"/>
    </source>
</evidence>
<dbReference type="Proteomes" id="UP001500943">
    <property type="component" value="Unassembled WGS sequence"/>
</dbReference>
<dbReference type="SUPFAM" id="SSF52540">
    <property type="entry name" value="P-loop containing nucleoside triphosphate hydrolases"/>
    <property type="match status" value="1"/>
</dbReference>
<dbReference type="EMBL" id="BAAAKW010000017">
    <property type="protein sequence ID" value="GAA1212722.1"/>
    <property type="molecule type" value="Genomic_DNA"/>
</dbReference>
<organism evidence="5 6">
    <name type="scientific">Rhodoglobus aureus</name>
    <dbReference type="NCBI Taxonomy" id="191497"/>
    <lineage>
        <taxon>Bacteria</taxon>
        <taxon>Bacillati</taxon>
        <taxon>Actinomycetota</taxon>
        <taxon>Actinomycetes</taxon>
        <taxon>Micrococcales</taxon>
        <taxon>Microbacteriaceae</taxon>
        <taxon>Rhodoglobus</taxon>
    </lineage>
</organism>
<evidence type="ECO:0000256" key="3">
    <source>
        <dbReference type="ARBA" id="ARBA00022840"/>
    </source>
</evidence>
<keyword evidence="6" id="KW-1185">Reference proteome</keyword>
<keyword evidence="3 5" id="KW-0067">ATP-binding</keyword>
<dbReference type="SMART" id="SM00382">
    <property type="entry name" value="AAA"/>
    <property type="match status" value="1"/>
</dbReference>
<dbReference type="GO" id="GO:0005524">
    <property type="term" value="F:ATP binding"/>
    <property type="evidence" value="ECO:0007669"/>
    <property type="project" value="UniProtKB-KW"/>
</dbReference>
<dbReference type="Gene3D" id="3.40.50.300">
    <property type="entry name" value="P-loop containing nucleotide triphosphate hydrolases"/>
    <property type="match status" value="1"/>
</dbReference>
<accession>A0ABP4G3R6</accession>
<keyword evidence="2" id="KW-0547">Nucleotide-binding</keyword>
<sequence>MWSKTMTTTTEAPQAETLRLVDGGMNFDGVQALEDVSISVNSGEVVGLIGPNGSGKTTTLNLVSGMLQPTTGRVMLGDKELTRMSMRKRARIGIVRTFQSVRVFGRLTVAENIEVAALGCGLRRHEARELTEELLADLNLESVANTAAESSPAGLIRTIGIARALATRPKFLLLDEPAAGQNESEAVELIEAIRNISRRRACGVLLVEHDMSVVMSTCDRLHVLDSGRTVTAGLPQDIRHDPQVVEIYFGKRH</sequence>
<dbReference type="PROSITE" id="PS50893">
    <property type="entry name" value="ABC_TRANSPORTER_2"/>
    <property type="match status" value="1"/>
</dbReference>
<feature type="domain" description="ABC transporter" evidence="4">
    <location>
        <begin position="18"/>
        <end position="251"/>
    </location>
</feature>
<dbReference type="PANTHER" id="PTHR45772">
    <property type="entry name" value="CONSERVED COMPONENT OF ABC TRANSPORTER FOR NATURAL AMINO ACIDS-RELATED"/>
    <property type="match status" value="1"/>
</dbReference>
<gene>
    <name evidence="5" type="ORF">GCM10009655_10000</name>
</gene>
<protein>
    <submittedName>
        <fullName evidence="5">ABC transporter ATP-binding protein</fullName>
    </submittedName>
</protein>
<name>A0ABP4G3R6_9MICO</name>
<dbReference type="Pfam" id="PF00005">
    <property type="entry name" value="ABC_tran"/>
    <property type="match status" value="1"/>
</dbReference>
<reference evidence="6" key="1">
    <citation type="journal article" date="2019" name="Int. J. Syst. Evol. Microbiol.">
        <title>The Global Catalogue of Microorganisms (GCM) 10K type strain sequencing project: providing services to taxonomists for standard genome sequencing and annotation.</title>
        <authorList>
            <consortium name="The Broad Institute Genomics Platform"/>
            <consortium name="The Broad Institute Genome Sequencing Center for Infectious Disease"/>
            <person name="Wu L."/>
            <person name="Ma J."/>
        </authorList>
    </citation>
    <scope>NUCLEOTIDE SEQUENCE [LARGE SCALE GENOMIC DNA]</scope>
    <source>
        <strain evidence="6">JCM 12762</strain>
    </source>
</reference>
<proteinExistence type="predicted"/>